<dbReference type="OrthoDB" id="5337216at2"/>
<keyword evidence="1" id="KW-0805">Transcription regulation</keyword>
<organism evidence="5 6">
    <name type="scientific">Halodesulfovibrio spirochaetisodalis</name>
    <dbReference type="NCBI Taxonomy" id="1560234"/>
    <lineage>
        <taxon>Bacteria</taxon>
        <taxon>Pseudomonadati</taxon>
        <taxon>Thermodesulfobacteriota</taxon>
        <taxon>Desulfovibrionia</taxon>
        <taxon>Desulfovibrionales</taxon>
        <taxon>Desulfovibrionaceae</taxon>
        <taxon>Halodesulfovibrio</taxon>
    </lineage>
</organism>
<dbReference type="SUPFAM" id="SSF46689">
    <property type="entry name" value="Homeodomain-like"/>
    <property type="match status" value="2"/>
</dbReference>
<dbReference type="InterPro" id="IPR050908">
    <property type="entry name" value="SmbC-like"/>
</dbReference>
<dbReference type="InterPro" id="IPR018060">
    <property type="entry name" value="HTH_AraC"/>
</dbReference>
<dbReference type="InterPro" id="IPR018062">
    <property type="entry name" value="HTH_AraC-typ_CS"/>
</dbReference>
<dbReference type="GO" id="GO:0003700">
    <property type="term" value="F:DNA-binding transcription factor activity"/>
    <property type="evidence" value="ECO:0007669"/>
    <property type="project" value="InterPro"/>
</dbReference>
<keyword evidence="2" id="KW-0238">DNA-binding</keyword>
<dbReference type="PRINTS" id="PR00032">
    <property type="entry name" value="HTHARAC"/>
</dbReference>
<reference evidence="5 6" key="1">
    <citation type="submission" date="2015-01" db="EMBL/GenBank/DDBJ databases">
        <title>Desulfovibrio sp. JC271 draft genome sequence.</title>
        <authorList>
            <person name="Shivani Y."/>
            <person name="Subhash Y."/>
            <person name="Sasikala C."/>
            <person name="Ramana C.V."/>
        </authorList>
    </citation>
    <scope>NUCLEOTIDE SEQUENCE [LARGE SCALE GENOMIC DNA]</scope>
    <source>
        <strain evidence="5 6">JC271</strain>
    </source>
</reference>
<dbReference type="SMART" id="SM00871">
    <property type="entry name" value="AraC_E_bind"/>
    <property type="match status" value="1"/>
</dbReference>
<dbReference type="Gene3D" id="3.20.80.10">
    <property type="entry name" value="Regulatory factor, effector binding domain"/>
    <property type="match status" value="1"/>
</dbReference>
<proteinExistence type="predicted"/>
<dbReference type="Proteomes" id="UP000091979">
    <property type="component" value="Unassembled WGS sequence"/>
</dbReference>
<protein>
    <recommendedName>
        <fullName evidence="4">HTH araC/xylS-type domain-containing protein</fullName>
    </recommendedName>
</protein>
<dbReference type="PROSITE" id="PS01124">
    <property type="entry name" value="HTH_ARAC_FAMILY_2"/>
    <property type="match status" value="1"/>
</dbReference>
<feature type="domain" description="HTH araC/xylS-type" evidence="4">
    <location>
        <begin position="8"/>
        <end position="106"/>
    </location>
</feature>
<evidence type="ECO:0000256" key="2">
    <source>
        <dbReference type="ARBA" id="ARBA00023125"/>
    </source>
</evidence>
<keyword evidence="6" id="KW-1185">Reference proteome</keyword>
<evidence type="ECO:0000256" key="1">
    <source>
        <dbReference type="ARBA" id="ARBA00023015"/>
    </source>
</evidence>
<dbReference type="Pfam" id="PF06445">
    <property type="entry name" value="GyrI-like"/>
    <property type="match status" value="1"/>
</dbReference>
<gene>
    <name evidence="5" type="ORF">SP90_00370</name>
</gene>
<dbReference type="InterPro" id="IPR020449">
    <property type="entry name" value="Tscrpt_reg_AraC-type_HTH"/>
</dbReference>
<dbReference type="Pfam" id="PF12833">
    <property type="entry name" value="HTH_18"/>
    <property type="match status" value="1"/>
</dbReference>
<dbReference type="STRING" id="1560234.SP90_00370"/>
<dbReference type="SMART" id="SM00342">
    <property type="entry name" value="HTH_ARAC"/>
    <property type="match status" value="1"/>
</dbReference>
<sequence length="283" mass="32559">MNAHERIRRALRYMELHLDEPVSLAVLADISMYAPHHFHHVFRGLIGEGVAEYQRRLKMQRAAGSLLYSNRQIIDIALQAGYGSQEAFTRAFKRWSGFTPKHYRKWAPAHEYISGEMLMESKQSLLKEYNLTVEVKTFPEKHVASMRYTGDYHGCGVVHEQLGDWAAKHDLFTGEEEWLGLCYDDPKITPAEKCRYDACITVPDTYDVPEGAEKRVIEAGRYATILHKGSYSTLYLTYAALLGEWLPQSGEELTDAPCQQVYLKHDQDMPEEELLTEIRVELK</sequence>
<evidence type="ECO:0000313" key="5">
    <source>
        <dbReference type="EMBL" id="OBQ57538.1"/>
    </source>
</evidence>
<dbReference type="Gene3D" id="1.10.10.60">
    <property type="entry name" value="Homeodomain-like"/>
    <property type="match status" value="2"/>
</dbReference>
<dbReference type="EMBL" id="JXMS01000001">
    <property type="protein sequence ID" value="OBQ57538.1"/>
    <property type="molecule type" value="Genomic_DNA"/>
</dbReference>
<comment type="caution">
    <text evidence="5">The sequence shown here is derived from an EMBL/GenBank/DDBJ whole genome shotgun (WGS) entry which is preliminary data.</text>
</comment>
<keyword evidence="3" id="KW-0804">Transcription</keyword>
<dbReference type="AlphaFoldDB" id="A0A1B7XPU3"/>
<accession>A0A1B7XPU3</accession>
<dbReference type="SUPFAM" id="SSF55136">
    <property type="entry name" value="Probable bacterial effector-binding domain"/>
    <property type="match status" value="1"/>
</dbReference>
<evidence type="ECO:0000313" key="6">
    <source>
        <dbReference type="Proteomes" id="UP000091979"/>
    </source>
</evidence>
<dbReference type="InterPro" id="IPR009057">
    <property type="entry name" value="Homeodomain-like_sf"/>
</dbReference>
<dbReference type="InterPro" id="IPR010499">
    <property type="entry name" value="AraC_E-bd"/>
</dbReference>
<evidence type="ECO:0000259" key="4">
    <source>
        <dbReference type="PROSITE" id="PS01124"/>
    </source>
</evidence>
<dbReference type="GO" id="GO:0043565">
    <property type="term" value="F:sequence-specific DNA binding"/>
    <property type="evidence" value="ECO:0007669"/>
    <property type="project" value="InterPro"/>
</dbReference>
<dbReference type="RefSeq" id="WP_066851431.1">
    <property type="nucleotide sequence ID" value="NZ_JXMS01000001.1"/>
</dbReference>
<dbReference type="PANTHER" id="PTHR40055:SF1">
    <property type="entry name" value="TRANSCRIPTIONAL REGULATOR YGIV-RELATED"/>
    <property type="match status" value="1"/>
</dbReference>
<dbReference type="InterPro" id="IPR011256">
    <property type="entry name" value="Reg_factor_effector_dom_sf"/>
</dbReference>
<dbReference type="PATRIC" id="fig|1560234.3.peg.80"/>
<dbReference type="PROSITE" id="PS00041">
    <property type="entry name" value="HTH_ARAC_FAMILY_1"/>
    <property type="match status" value="1"/>
</dbReference>
<name>A0A1B7XPU3_9BACT</name>
<dbReference type="InterPro" id="IPR029442">
    <property type="entry name" value="GyrI-like"/>
</dbReference>
<evidence type="ECO:0000256" key="3">
    <source>
        <dbReference type="ARBA" id="ARBA00023163"/>
    </source>
</evidence>
<dbReference type="PANTHER" id="PTHR40055">
    <property type="entry name" value="TRANSCRIPTIONAL REGULATOR YGIV-RELATED"/>
    <property type="match status" value="1"/>
</dbReference>